<proteinExistence type="predicted"/>
<evidence type="ECO:0000313" key="3">
    <source>
        <dbReference type="Proteomes" id="UP000037822"/>
    </source>
</evidence>
<organism evidence="2 3">
    <name type="scientific">Bosea vaviloviae</name>
    <dbReference type="NCBI Taxonomy" id="1526658"/>
    <lineage>
        <taxon>Bacteria</taxon>
        <taxon>Pseudomonadati</taxon>
        <taxon>Pseudomonadota</taxon>
        <taxon>Alphaproteobacteria</taxon>
        <taxon>Hyphomicrobiales</taxon>
        <taxon>Boseaceae</taxon>
        <taxon>Bosea</taxon>
    </lineage>
</organism>
<gene>
    <name evidence="2" type="ORF">AE618_00090</name>
</gene>
<dbReference type="EMBL" id="LGSZ01000004">
    <property type="protein sequence ID" value="KPH83175.1"/>
    <property type="molecule type" value="Genomic_DNA"/>
</dbReference>
<feature type="region of interest" description="Disordered" evidence="1">
    <location>
        <begin position="76"/>
        <end position="98"/>
    </location>
</feature>
<dbReference type="PATRIC" id="fig|1526658.3.peg.4304"/>
<evidence type="ECO:0000313" key="2">
    <source>
        <dbReference type="EMBL" id="KPH83175.1"/>
    </source>
</evidence>
<dbReference type="AlphaFoldDB" id="A0A0N1F7C1"/>
<accession>A0A0N1F7C1</accession>
<evidence type="ECO:0000256" key="1">
    <source>
        <dbReference type="SAM" id="MobiDB-lite"/>
    </source>
</evidence>
<keyword evidence="3" id="KW-1185">Reference proteome</keyword>
<protein>
    <submittedName>
        <fullName evidence="2">Uncharacterized protein</fullName>
    </submittedName>
</protein>
<reference evidence="2 3" key="1">
    <citation type="submission" date="2015-07" db="EMBL/GenBank/DDBJ databases">
        <title>Whole genome sequencing of Bosea vaviloviae isolated from cave pool.</title>
        <authorList>
            <person name="Tan N.E.H."/>
            <person name="Lee Y.P."/>
            <person name="Gan H.M."/>
            <person name="Barton H."/>
            <person name="Savka M.A."/>
        </authorList>
    </citation>
    <scope>NUCLEOTIDE SEQUENCE [LARGE SCALE GENOMIC DNA]</scope>
    <source>
        <strain evidence="2 3">SD260</strain>
    </source>
</reference>
<sequence>MIGPDLDAIAGLALRALLLNQRSIEIAHQQIAYRSHHLAFSSRIGSQGDLIIELDIGDPRLAGRVILEEEIRRAAKANGMSERPENRGRTTRQAGRYR</sequence>
<name>A0A0N1F7C1_9HYPH</name>
<comment type="caution">
    <text evidence="2">The sequence shown here is derived from an EMBL/GenBank/DDBJ whole genome shotgun (WGS) entry which is preliminary data.</text>
</comment>
<dbReference type="Proteomes" id="UP000037822">
    <property type="component" value="Unassembled WGS sequence"/>
</dbReference>